<evidence type="ECO:0000256" key="1">
    <source>
        <dbReference type="SAM" id="Phobius"/>
    </source>
</evidence>
<proteinExistence type="predicted"/>
<gene>
    <name evidence="2" type="ORF">AB5J58_44020</name>
</gene>
<dbReference type="EMBL" id="CP163431">
    <property type="protein sequence ID" value="XDQ06732.1"/>
    <property type="molecule type" value="Genomic_DNA"/>
</dbReference>
<keyword evidence="1" id="KW-0812">Transmembrane</keyword>
<keyword evidence="1" id="KW-1133">Transmembrane helix</keyword>
<evidence type="ECO:0000313" key="2">
    <source>
        <dbReference type="EMBL" id="XDQ06732.1"/>
    </source>
</evidence>
<sequence length="169" mass="18537">MKTFFSRPTLIAAALVGAVRVGLGVLWLHEGTLKYRAHFGAADILLVANSAKSNSRVPGFFKSFADFALAGWPHFFGFAMPLLETALGVVLVLGVFSLPASLMSAFTLLTYWSADQLITEYPVMAALSMVVIAWPLLASRFSATALAEQVVGRKRPDVVVFREPYRRWL</sequence>
<reference evidence="2" key="1">
    <citation type="submission" date="2024-07" db="EMBL/GenBank/DDBJ databases">
        <authorList>
            <person name="Yu S.T."/>
        </authorList>
    </citation>
    <scope>NUCLEOTIDE SEQUENCE</scope>
    <source>
        <strain evidence="2">R08</strain>
    </source>
</reference>
<protein>
    <recommendedName>
        <fullName evidence="3">DoxX family protein</fullName>
    </recommendedName>
</protein>
<evidence type="ECO:0008006" key="3">
    <source>
        <dbReference type="Google" id="ProtNLM"/>
    </source>
</evidence>
<accession>A0AB39MNR4</accession>
<dbReference type="AlphaFoldDB" id="A0AB39MNR4"/>
<name>A0AB39MNR4_9ACTN</name>
<feature type="transmembrane region" description="Helical" evidence="1">
    <location>
        <begin position="118"/>
        <end position="137"/>
    </location>
</feature>
<dbReference type="RefSeq" id="WP_369191612.1">
    <property type="nucleotide sequence ID" value="NZ_CP163431.1"/>
</dbReference>
<organism evidence="2">
    <name type="scientific">Streptomyces sp. R08</name>
    <dbReference type="NCBI Taxonomy" id="3238624"/>
    <lineage>
        <taxon>Bacteria</taxon>
        <taxon>Bacillati</taxon>
        <taxon>Actinomycetota</taxon>
        <taxon>Actinomycetes</taxon>
        <taxon>Kitasatosporales</taxon>
        <taxon>Streptomycetaceae</taxon>
        <taxon>Streptomyces</taxon>
    </lineage>
</organism>
<keyword evidence="1" id="KW-0472">Membrane</keyword>